<keyword evidence="2" id="KW-1185">Reference proteome</keyword>
<dbReference type="Proteomes" id="UP000054166">
    <property type="component" value="Unassembled WGS sequence"/>
</dbReference>
<reference evidence="2" key="2">
    <citation type="submission" date="2015-01" db="EMBL/GenBank/DDBJ databases">
        <title>Evolutionary Origins and Diversification of the Mycorrhizal Mutualists.</title>
        <authorList>
            <consortium name="DOE Joint Genome Institute"/>
            <consortium name="Mycorrhizal Genomics Consortium"/>
            <person name="Kohler A."/>
            <person name="Kuo A."/>
            <person name="Nagy L.G."/>
            <person name="Floudas D."/>
            <person name="Copeland A."/>
            <person name="Barry K.W."/>
            <person name="Cichocki N."/>
            <person name="Veneault-Fourrey C."/>
            <person name="LaButti K."/>
            <person name="Lindquist E.A."/>
            <person name="Lipzen A."/>
            <person name="Lundell T."/>
            <person name="Morin E."/>
            <person name="Murat C."/>
            <person name="Riley R."/>
            <person name="Ohm R."/>
            <person name="Sun H."/>
            <person name="Tunlid A."/>
            <person name="Henrissat B."/>
            <person name="Grigoriev I.V."/>
            <person name="Hibbett D.S."/>
            <person name="Martin F."/>
        </authorList>
    </citation>
    <scope>NUCLEOTIDE SEQUENCE [LARGE SCALE GENOMIC DNA]</scope>
    <source>
        <strain evidence="2">F 1598</strain>
    </source>
</reference>
<reference evidence="1 2" key="1">
    <citation type="submission" date="2014-04" db="EMBL/GenBank/DDBJ databases">
        <authorList>
            <consortium name="DOE Joint Genome Institute"/>
            <person name="Kuo A."/>
            <person name="Tarkka M."/>
            <person name="Buscot F."/>
            <person name="Kohler A."/>
            <person name="Nagy L.G."/>
            <person name="Floudas D."/>
            <person name="Copeland A."/>
            <person name="Barry K.W."/>
            <person name="Cichocki N."/>
            <person name="Veneault-Fourrey C."/>
            <person name="LaButti K."/>
            <person name="Lindquist E.A."/>
            <person name="Lipzen A."/>
            <person name="Lundell T."/>
            <person name="Morin E."/>
            <person name="Murat C."/>
            <person name="Sun H."/>
            <person name="Tunlid A."/>
            <person name="Henrissat B."/>
            <person name="Grigoriev I.V."/>
            <person name="Hibbett D.S."/>
            <person name="Martin F."/>
            <person name="Nordberg H.P."/>
            <person name="Cantor M.N."/>
            <person name="Hua S.X."/>
        </authorList>
    </citation>
    <scope>NUCLEOTIDE SEQUENCE [LARGE SCALE GENOMIC DNA]</scope>
    <source>
        <strain evidence="1 2">F 1598</strain>
    </source>
</reference>
<gene>
    <name evidence="1" type="ORF">PILCRDRAFT_9459</name>
</gene>
<dbReference type="AlphaFoldDB" id="A0A0C3B383"/>
<organism evidence="1 2">
    <name type="scientific">Piloderma croceum (strain F 1598)</name>
    <dbReference type="NCBI Taxonomy" id="765440"/>
    <lineage>
        <taxon>Eukaryota</taxon>
        <taxon>Fungi</taxon>
        <taxon>Dikarya</taxon>
        <taxon>Basidiomycota</taxon>
        <taxon>Agaricomycotina</taxon>
        <taxon>Agaricomycetes</taxon>
        <taxon>Agaricomycetidae</taxon>
        <taxon>Atheliales</taxon>
        <taxon>Atheliaceae</taxon>
        <taxon>Piloderma</taxon>
    </lineage>
</organism>
<protein>
    <submittedName>
        <fullName evidence="1">Uncharacterized protein</fullName>
    </submittedName>
</protein>
<evidence type="ECO:0000313" key="1">
    <source>
        <dbReference type="EMBL" id="KIM80643.1"/>
    </source>
</evidence>
<sequence length="498" mass="56324">MLKAQLDGIVTSGMEKEQEWYNTTKTFMPPAEFWNRHPGYANFRRFQQGKTKLPKETKTSIKGHIETTWKPNVTLFDQASTSFSVTNWSATGYPDLNLDAFKACQELEEYNDRFFDRVVEALKGMKGHVTIEVLQGELVQEMSKMRFRGDGSRPATFPRSFTRAWLSNVPDYTHGLMSTCVYTLPAIQNGDASAVASNCLLNCGIWKDDEEFCHLHAPSHPRRAPPFPRPLSELASREEVVTWLTRVFLCTVVPGSSGLGAFRARLPNNLVAFVELLIHLQEVGFPSHWLSDFLQSILSDSLVTNIAPYHGKWPIPVSEITRRVRSRKVRLDPWRAELETILATAYEGIPFMVSLPSDFASTHADIGIYEATLEEASYGFGSLPNLPTDDPVVFLILYRPSPDIIGPKELVQSVPALLEDLKKPAPGNMFILTAQDVFDLPEKKVRWRISRKRARMMKEQGWCLVAYRTDTQEPLTHPVPASQWIDVDPVSLPFLPVD</sequence>
<dbReference type="EMBL" id="KN833003">
    <property type="protein sequence ID" value="KIM80643.1"/>
    <property type="molecule type" value="Genomic_DNA"/>
</dbReference>
<dbReference type="InParanoid" id="A0A0C3B383"/>
<dbReference type="OrthoDB" id="2423701at2759"/>
<dbReference type="STRING" id="765440.A0A0C3B383"/>
<dbReference type="HOGENOM" id="CLU_017710_1_0_1"/>
<proteinExistence type="predicted"/>
<name>A0A0C3B383_PILCF</name>
<accession>A0A0C3B383</accession>
<evidence type="ECO:0000313" key="2">
    <source>
        <dbReference type="Proteomes" id="UP000054166"/>
    </source>
</evidence>